<evidence type="ECO:0000259" key="3">
    <source>
        <dbReference type="PROSITE" id="PS50887"/>
    </source>
</evidence>
<dbReference type="CDD" id="cd00130">
    <property type="entry name" value="PAS"/>
    <property type="match status" value="1"/>
</dbReference>
<proteinExistence type="predicted"/>
<dbReference type="InterPro" id="IPR000014">
    <property type="entry name" value="PAS"/>
</dbReference>
<keyword evidence="1" id="KW-0472">Membrane</keyword>
<dbReference type="EMBL" id="PYNS01000008">
    <property type="protein sequence ID" value="PSV11106.1"/>
    <property type="molecule type" value="Genomic_DNA"/>
</dbReference>
<dbReference type="SMART" id="SM00267">
    <property type="entry name" value="GGDEF"/>
    <property type="match status" value="1"/>
</dbReference>
<feature type="transmembrane region" description="Helical" evidence="1">
    <location>
        <begin position="245"/>
        <end position="267"/>
    </location>
</feature>
<dbReference type="CDD" id="cd01949">
    <property type="entry name" value="GGDEF"/>
    <property type="match status" value="1"/>
</dbReference>
<dbReference type="InterPro" id="IPR052155">
    <property type="entry name" value="Biofilm_reg_signaling"/>
</dbReference>
<gene>
    <name evidence="4" type="ORF">C0W93_10285</name>
</gene>
<dbReference type="AlphaFoldDB" id="A0A2T3KVK8"/>
<dbReference type="SMART" id="SM00091">
    <property type="entry name" value="PAS"/>
    <property type="match status" value="1"/>
</dbReference>
<dbReference type="InterPro" id="IPR043128">
    <property type="entry name" value="Rev_trsase/Diguanyl_cyclase"/>
</dbReference>
<evidence type="ECO:0000313" key="4">
    <source>
        <dbReference type="EMBL" id="PSV11106.1"/>
    </source>
</evidence>
<accession>A0A2T3KVK8</accession>
<protein>
    <recommendedName>
        <fullName evidence="6">Sensor domain-containing diguanylate cyclase</fullName>
    </recommendedName>
</protein>
<dbReference type="InterPro" id="IPR000160">
    <property type="entry name" value="GGDEF_dom"/>
</dbReference>
<feature type="domain" description="PAS" evidence="2">
    <location>
        <begin position="3"/>
        <end position="73"/>
    </location>
</feature>
<dbReference type="Gene3D" id="3.30.70.270">
    <property type="match status" value="1"/>
</dbReference>
<reference evidence="4 5" key="1">
    <citation type="submission" date="2018-03" db="EMBL/GenBank/DDBJ databases">
        <title>Whole genome sequencing of Histamine producing bacteria.</title>
        <authorList>
            <person name="Butler K."/>
        </authorList>
    </citation>
    <scope>NUCLEOTIDE SEQUENCE [LARGE SCALE GENOMIC DNA]</scope>
    <source>
        <strain evidence="4 5">Res.4.1</strain>
    </source>
</reference>
<dbReference type="RefSeq" id="WP_107184988.1">
    <property type="nucleotide sequence ID" value="NZ_JAWQGC010000001.1"/>
</dbReference>
<dbReference type="NCBIfam" id="TIGR00254">
    <property type="entry name" value="GGDEF"/>
    <property type="match status" value="1"/>
</dbReference>
<dbReference type="Pfam" id="PF00990">
    <property type="entry name" value="GGDEF"/>
    <property type="match status" value="1"/>
</dbReference>
<evidence type="ECO:0008006" key="6">
    <source>
        <dbReference type="Google" id="ProtNLM"/>
    </source>
</evidence>
<dbReference type="InterPro" id="IPR029787">
    <property type="entry name" value="Nucleotide_cyclase"/>
</dbReference>
<name>A0A2T3KVK8_PHOLD</name>
<dbReference type="PANTHER" id="PTHR44757">
    <property type="entry name" value="DIGUANYLATE CYCLASE DGCP"/>
    <property type="match status" value="1"/>
</dbReference>
<dbReference type="Proteomes" id="UP000240530">
    <property type="component" value="Unassembled WGS sequence"/>
</dbReference>
<evidence type="ECO:0000256" key="1">
    <source>
        <dbReference type="SAM" id="Phobius"/>
    </source>
</evidence>
<evidence type="ECO:0000313" key="5">
    <source>
        <dbReference type="Proteomes" id="UP000240530"/>
    </source>
</evidence>
<keyword evidence="1" id="KW-1133">Transmembrane helix</keyword>
<feature type="domain" description="GGDEF" evidence="3">
    <location>
        <begin position="161"/>
        <end position="299"/>
    </location>
</feature>
<dbReference type="Gene3D" id="3.30.450.20">
    <property type="entry name" value="PAS domain"/>
    <property type="match status" value="1"/>
</dbReference>
<dbReference type="Pfam" id="PF13426">
    <property type="entry name" value="PAS_9"/>
    <property type="match status" value="1"/>
</dbReference>
<dbReference type="PANTHER" id="PTHR44757:SF2">
    <property type="entry name" value="BIOFILM ARCHITECTURE MAINTENANCE PROTEIN MBAA"/>
    <property type="match status" value="1"/>
</dbReference>
<evidence type="ECO:0000259" key="2">
    <source>
        <dbReference type="PROSITE" id="PS50112"/>
    </source>
</evidence>
<dbReference type="SUPFAM" id="SSF55073">
    <property type="entry name" value="Nucleotide cyclase"/>
    <property type="match status" value="1"/>
</dbReference>
<dbReference type="PROSITE" id="PS50887">
    <property type="entry name" value="GGDEF"/>
    <property type="match status" value="1"/>
</dbReference>
<dbReference type="SUPFAM" id="SSF55785">
    <property type="entry name" value="PYP-like sensor domain (PAS domain)"/>
    <property type="match status" value="1"/>
</dbReference>
<dbReference type="NCBIfam" id="TIGR00229">
    <property type="entry name" value="sensory_box"/>
    <property type="match status" value="1"/>
</dbReference>
<dbReference type="PROSITE" id="PS50112">
    <property type="entry name" value="PAS"/>
    <property type="match status" value="1"/>
</dbReference>
<sequence>MDNNSSINKLLDFLGDAVLIVNETSKIVFSNNACCSLLGYSKNELLNMQLSELINPSSINTHDENVARFIKHQSAPKVMSERNLITCYKKNGQPVKLRISISCLEYQGKPCAIAIIHDFTSIQASISELENKLNREPLTGLLNQRYLDLIKHDYPKLFKGQSLGIAFLDLDRFKPVNDQYGHDVGDILLKKIAQRLKRLFPSDDYVFRIGGDEFLVIFKLSTVDNQHAELEHAAKRIHHDLTQPIYIATLAIHISVGVSVGIAYYPFEDEHLPTLISKADEAMYYAKKHQLDFTLAQDLKILKTLK</sequence>
<keyword evidence="1" id="KW-0812">Transmembrane</keyword>
<dbReference type="InterPro" id="IPR035965">
    <property type="entry name" value="PAS-like_dom_sf"/>
</dbReference>
<organism evidence="4 5">
    <name type="scientific">Photobacterium leiognathi subsp. mandapamensis</name>
    <name type="common">Photobacterium mandapamensis</name>
    <dbReference type="NCBI Taxonomy" id="48408"/>
    <lineage>
        <taxon>Bacteria</taxon>
        <taxon>Pseudomonadati</taxon>
        <taxon>Pseudomonadota</taxon>
        <taxon>Gammaproteobacteria</taxon>
        <taxon>Vibrionales</taxon>
        <taxon>Vibrionaceae</taxon>
        <taxon>Photobacterium</taxon>
    </lineage>
</organism>
<comment type="caution">
    <text evidence="4">The sequence shown here is derived from an EMBL/GenBank/DDBJ whole genome shotgun (WGS) entry which is preliminary data.</text>
</comment>